<gene>
    <name evidence="2" type="ORF">AJ89_14710</name>
</gene>
<proteinExistence type="predicted"/>
<comment type="caution">
    <text evidence="2">The sequence shown here is derived from an EMBL/GenBank/DDBJ whole genome shotgun (WGS) entry which is preliminary data.</text>
</comment>
<geneLocation type="plasmid" evidence="2">
    <name>pIBB477c</name>
</geneLocation>
<reference evidence="2" key="1">
    <citation type="journal article" date="2016" name="Appl. Microbiol. Biotechnol.">
        <title>Adhesion of the genome-sequenced Lactococcus lactis subsp. cremoris IBB477 strain is mediated by specific molecular determinants.</title>
        <authorList>
            <person name="Radziwill-Bienkowska J.M."/>
            <person name="Le D.T."/>
            <person name="Szczesny P."/>
            <person name="Duviau M.P."/>
            <person name="Aleksandrzak-Piekarczyk T."/>
            <person name="Loubiere P."/>
            <person name="Mercier-Bonin M."/>
            <person name="Bardowski J.K."/>
            <person name="Kowalczyk M."/>
        </authorList>
    </citation>
    <scope>NUCLEOTIDE SEQUENCE [LARGE SCALE GENOMIC DNA]</scope>
    <source>
        <strain evidence="2">IBB477</strain>
        <plasmid evidence="2">pIBB477c</plasmid>
    </source>
</reference>
<dbReference type="Pfam" id="PF21983">
    <property type="entry name" value="NikA-like"/>
    <property type="match status" value="1"/>
</dbReference>
<dbReference type="EMBL" id="JMMZ01000041">
    <property type="protein sequence ID" value="OEU38406.1"/>
    <property type="molecule type" value="Genomic_DNA"/>
</dbReference>
<sequence>MDKKANRQRNIQKKFFVSELENKIIEKNMREANLQNFSTYARKSCLDKKIYTVDFSSLKEIMSTIAQANLEVNRIGNNLNQIAKHLNESEQNQTRELLNEYQNEIQSLDKKLKSMLKKIAEG</sequence>
<evidence type="ECO:0000256" key="1">
    <source>
        <dbReference type="SAM" id="Coils"/>
    </source>
</evidence>
<protein>
    <submittedName>
        <fullName evidence="2">Molybdopterin-guanine dinucleotide biosynthesis protein MobC</fullName>
    </submittedName>
</protein>
<dbReference type="AlphaFoldDB" id="A0A1E7G0C0"/>
<accession>A0A1E7G0C0</accession>
<dbReference type="InterPro" id="IPR053842">
    <property type="entry name" value="NikA-like"/>
</dbReference>
<organism evidence="2">
    <name type="scientific">Lactococcus cremoris subsp. cremoris IBB477</name>
    <dbReference type="NCBI Taxonomy" id="1449093"/>
    <lineage>
        <taxon>Bacteria</taxon>
        <taxon>Bacillati</taxon>
        <taxon>Bacillota</taxon>
        <taxon>Bacilli</taxon>
        <taxon>Lactobacillales</taxon>
        <taxon>Streptococcaceae</taxon>
        <taxon>Lactococcus</taxon>
        <taxon>Lactococcus cremoris subsp. cremoris</taxon>
    </lineage>
</organism>
<keyword evidence="1" id="KW-0175">Coiled coil</keyword>
<dbReference type="RefSeq" id="WP_014011521.1">
    <property type="nucleotide sequence ID" value="NZ_CM007356.1"/>
</dbReference>
<dbReference type="Proteomes" id="UP000176236">
    <property type="component" value="Plasmid pIBB477c"/>
</dbReference>
<evidence type="ECO:0000313" key="2">
    <source>
        <dbReference type="EMBL" id="OEU38406.1"/>
    </source>
</evidence>
<keyword evidence="2" id="KW-0614">Plasmid</keyword>
<name>A0A1E7G0C0_LACLC</name>
<feature type="coiled-coil region" evidence="1">
    <location>
        <begin position="91"/>
        <end position="118"/>
    </location>
</feature>